<keyword evidence="10" id="KW-1185">Reference proteome</keyword>
<evidence type="ECO:0000256" key="4">
    <source>
        <dbReference type="ARBA" id="ARBA00023136"/>
    </source>
</evidence>
<sequence>MGPNFCLYMLGVTLISGRLVVCDVTPSLCGAYLPGDIVIGILSSVHSNFTMFYASNRPYTPCADFNPISFVQSLAIIHTIEMINNSSFLPGIQLGYLMCDPCACASKALHCVEHMLAVNGSLPVLSDYSNFSSPVKAFLGERYSELSIPVAKLLSLYMIPQVIMRSTVVCG</sequence>
<comment type="subcellular location">
    <subcellularLocation>
        <location evidence="1">Membrane</location>
        <topology evidence="1">Multi-pass membrane protein</topology>
    </subcellularLocation>
</comment>
<dbReference type="AlphaFoldDB" id="A0A7J5ZKK0"/>
<feature type="signal peptide" evidence="7">
    <location>
        <begin position="1"/>
        <end position="22"/>
    </location>
</feature>
<name>A0A7J5ZKK0_AMEME</name>
<feature type="domain" description="Receptor ligand binding region" evidence="8">
    <location>
        <begin position="73"/>
        <end position="165"/>
    </location>
</feature>
<evidence type="ECO:0000256" key="2">
    <source>
        <dbReference type="ARBA" id="ARBA00022692"/>
    </source>
</evidence>
<organism evidence="9 10">
    <name type="scientific">Ameiurus melas</name>
    <name type="common">Black bullhead</name>
    <name type="synonym">Silurus melas</name>
    <dbReference type="NCBI Taxonomy" id="219545"/>
    <lineage>
        <taxon>Eukaryota</taxon>
        <taxon>Metazoa</taxon>
        <taxon>Chordata</taxon>
        <taxon>Craniata</taxon>
        <taxon>Vertebrata</taxon>
        <taxon>Euteleostomi</taxon>
        <taxon>Actinopterygii</taxon>
        <taxon>Neopterygii</taxon>
        <taxon>Teleostei</taxon>
        <taxon>Ostariophysi</taxon>
        <taxon>Siluriformes</taxon>
        <taxon>Ictaluridae</taxon>
        <taxon>Ameiurus</taxon>
    </lineage>
</organism>
<gene>
    <name evidence="9" type="ORF">AMELA_G00281950</name>
</gene>
<evidence type="ECO:0000313" key="10">
    <source>
        <dbReference type="Proteomes" id="UP000593565"/>
    </source>
</evidence>
<keyword evidence="4" id="KW-0472">Membrane</keyword>
<dbReference type="InterPro" id="IPR000337">
    <property type="entry name" value="GPCR_3"/>
</dbReference>
<reference evidence="9 10" key="1">
    <citation type="submission" date="2020-02" db="EMBL/GenBank/DDBJ databases">
        <title>A chromosome-scale genome assembly of the black bullhead catfish (Ameiurus melas).</title>
        <authorList>
            <person name="Wen M."/>
            <person name="Zham M."/>
            <person name="Cabau C."/>
            <person name="Klopp C."/>
            <person name="Donnadieu C."/>
            <person name="Roques C."/>
            <person name="Bouchez O."/>
            <person name="Lampietro C."/>
            <person name="Jouanno E."/>
            <person name="Herpin A."/>
            <person name="Louis A."/>
            <person name="Berthelot C."/>
            <person name="Parey E."/>
            <person name="Roest-Crollius H."/>
            <person name="Braasch I."/>
            <person name="Postlethwait J."/>
            <person name="Robinson-Rechavi M."/>
            <person name="Echchiki A."/>
            <person name="Begum T."/>
            <person name="Montfort J."/>
            <person name="Schartl M."/>
            <person name="Bobe J."/>
            <person name="Guiguen Y."/>
        </authorList>
    </citation>
    <scope>NUCLEOTIDE SEQUENCE [LARGE SCALE GENOMIC DNA]</scope>
    <source>
        <strain evidence="9">M_S1</strain>
        <tissue evidence="9">Blood</tissue>
    </source>
</reference>
<evidence type="ECO:0000256" key="5">
    <source>
        <dbReference type="ARBA" id="ARBA00023170"/>
    </source>
</evidence>
<feature type="chain" id="PRO_5029680151" description="Receptor ligand binding region domain-containing protein" evidence="7">
    <location>
        <begin position="23"/>
        <end position="171"/>
    </location>
</feature>
<dbReference type="PRINTS" id="PR00248">
    <property type="entry name" value="GPCRMGR"/>
</dbReference>
<keyword evidence="2" id="KW-0812">Transmembrane</keyword>
<dbReference type="Pfam" id="PF01094">
    <property type="entry name" value="ANF_receptor"/>
    <property type="match status" value="1"/>
</dbReference>
<evidence type="ECO:0000256" key="7">
    <source>
        <dbReference type="SAM" id="SignalP"/>
    </source>
</evidence>
<evidence type="ECO:0000313" key="9">
    <source>
        <dbReference type="EMBL" id="KAF4071175.1"/>
    </source>
</evidence>
<proteinExistence type="predicted"/>
<protein>
    <recommendedName>
        <fullName evidence="8">Receptor ligand binding region domain-containing protein</fullName>
    </recommendedName>
</protein>
<keyword evidence="3" id="KW-1133">Transmembrane helix</keyword>
<evidence type="ECO:0000256" key="3">
    <source>
        <dbReference type="ARBA" id="ARBA00022989"/>
    </source>
</evidence>
<dbReference type="InterPro" id="IPR050726">
    <property type="entry name" value="mGluR"/>
</dbReference>
<dbReference type="EMBL" id="JAAGNN010000028">
    <property type="protein sequence ID" value="KAF4071175.1"/>
    <property type="molecule type" value="Genomic_DNA"/>
</dbReference>
<dbReference type="GO" id="GO:0016020">
    <property type="term" value="C:membrane"/>
    <property type="evidence" value="ECO:0007669"/>
    <property type="project" value="UniProtKB-SubCell"/>
</dbReference>
<keyword evidence="5" id="KW-0675">Receptor</keyword>
<evidence type="ECO:0000259" key="8">
    <source>
        <dbReference type="Pfam" id="PF01094"/>
    </source>
</evidence>
<comment type="caution">
    <text evidence="9">The sequence shown here is derived from an EMBL/GenBank/DDBJ whole genome shotgun (WGS) entry which is preliminary data.</text>
</comment>
<dbReference type="SUPFAM" id="SSF53822">
    <property type="entry name" value="Periplasmic binding protein-like I"/>
    <property type="match status" value="1"/>
</dbReference>
<dbReference type="Proteomes" id="UP000593565">
    <property type="component" value="Unassembled WGS sequence"/>
</dbReference>
<accession>A0A7J5ZKK0</accession>
<keyword evidence="7" id="KW-0732">Signal</keyword>
<dbReference type="GO" id="GO:0004930">
    <property type="term" value="F:G protein-coupled receptor activity"/>
    <property type="evidence" value="ECO:0007669"/>
    <property type="project" value="InterPro"/>
</dbReference>
<evidence type="ECO:0000256" key="1">
    <source>
        <dbReference type="ARBA" id="ARBA00004141"/>
    </source>
</evidence>
<keyword evidence="6" id="KW-0325">Glycoprotein</keyword>
<dbReference type="InterPro" id="IPR001828">
    <property type="entry name" value="ANF_lig-bd_rcpt"/>
</dbReference>
<evidence type="ECO:0000256" key="6">
    <source>
        <dbReference type="ARBA" id="ARBA00023180"/>
    </source>
</evidence>
<dbReference type="InterPro" id="IPR028082">
    <property type="entry name" value="Peripla_BP_I"/>
</dbReference>
<dbReference type="Gene3D" id="3.40.50.2300">
    <property type="match status" value="1"/>
</dbReference>
<dbReference type="PANTHER" id="PTHR24060">
    <property type="entry name" value="METABOTROPIC GLUTAMATE RECEPTOR"/>
    <property type="match status" value="1"/>
</dbReference>